<dbReference type="GO" id="GO:0046872">
    <property type="term" value="F:metal ion binding"/>
    <property type="evidence" value="ECO:0007669"/>
    <property type="project" value="UniProtKB-KW"/>
</dbReference>
<dbReference type="OrthoDB" id="3359285at2759"/>
<evidence type="ECO:0008006" key="9">
    <source>
        <dbReference type="Google" id="ProtNLM"/>
    </source>
</evidence>
<sequence length="386" mass="42281">MPAPLPRAGATAARRLATSASASRPASLLRPPPTDRILPTAPEWTYGPTPRAVPLRKPPGFTPAVQRYSALLPPSTSELVIGQFGVQARDASTLAASPLLRWAEAAFRLPHGPSTRDDARFVDGAGYTNHVVTGYWLGGYDAWRAATEAWWAEDARLDEPGTWREVLRVPPDRFESIYWLDYPGGLSADAGVALYPTPYCGYYGAMRDRLVVNDALEAPGAPPARRKGETPRGRWRVAVPHNTAVIRTAHTWSAMDGEQKADYDAKLAPPLAKGMGYLQAHPDACLSLRWATTTAADGALVPEKHATGYFATLGKMEDWSERHRTHAAIFSAAVGRYKFYGEKNQLRTWHEVCVLPDDREQLFEYIGCHGDTGLLPYFDAKGEAAA</sequence>
<dbReference type="InterPro" id="IPR025702">
    <property type="entry name" value="OXD"/>
</dbReference>
<name>A0A7D8ZVG0_VANHU</name>
<evidence type="ECO:0000256" key="6">
    <source>
        <dbReference type="SAM" id="MobiDB-lite"/>
    </source>
</evidence>
<keyword evidence="3" id="KW-0479">Metal-binding</keyword>
<dbReference type="Proteomes" id="UP000473826">
    <property type="component" value="Unassembled WGS sequence"/>
</dbReference>
<reference evidence="7 8" key="1">
    <citation type="journal article" date="2019" name="PLoS Genet.">
        <title>Convergent evolution of linked mating-type loci in basidiomycete fungi.</title>
        <authorList>
            <person name="Sun S."/>
            <person name="Coelho M.A."/>
            <person name="Heitman J."/>
            <person name="Nowrousian M."/>
        </authorList>
    </citation>
    <scope>NUCLEOTIDE SEQUENCE [LARGE SCALE GENOMIC DNA]</scope>
    <source>
        <strain evidence="7 8">CBS 4282</strain>
    </source>
</reference>
<feature type="compositionally biased region" description="Low complexity" evidence="6">
    <location>
        <begin position="1"/>
        <end position="29"/>
    </location>
</feature>
<evidence type="ECO:0000256" key="1">
    <source>
        <dbReference type="ARBA" id="ARBA00001970"/>
    </source>
</evidence>
<keyword evidence="5" id="KW-0456">Lyase</keyword>
<keyword evidence="8" id="KW-1185">Reference proteome</keyword>
<dbReference type="AlphaFoldDB" id="A0A7D8ZVG0"/>
<evidence type="ECO:0000256" key="3">
    <source>
        <dbReference type="ARBA" id="ARBA00022723"/>
    </source>
</evidence>
<keyword evidence="4" id="KW-0408">Iron</keyword>
<protein>
    <recommendedName>
        <fullName evidence="9">Phenylacetaldoxime dehydratase</fullName>
    </recommendedName>
</protein>
<gene>
    <name evidence="7" type="ORF">VHUM_01538</name>
</gene>
<organism evidence="7 8">
    <name type="scientific">Vanrija humicola</name>
    <name type="common">Yeast</name>
    <name type="synonym">Cryptococcus humicola</name>
    <dbReference type="NCBI Taxonomy" id="5417"/>
    <lineage>
        <taxon>Eukaryota</taxon>
        <taxon>Fungi</taxon>
        <taxon>Dikarya</taxon>
        <taxon>Basidiomycota</taxon>
        <taxon>Agaricomycotina</taxon>
        <taxon>Tremellomycetes</taxon>
        <taxon>Trichosporonales</taxon>
        <taxon>Trichosporonaceae</taxon>
        <taxon>Vanrija</taxon>
    </lineage>
</organism>
<evidence type="ECO:0000313" key="7">
    <source>
        <dbReference type="EMBL" id="TXT13137.1"/>
    </source>
</evidence>
<feature type="region of interest" description="Disordered" evidence="6">
    <location>
        <begin position="1"/>
        <end position="41"/>
    </location>
</feature>
<dbReference type="Pfam" id="PF13816">
    <property type="entry name" value="Dehydratase_hem"/>
    <property type="match status" value="1"/>
</dbReference>
<evidence type="ECO:0000313" key="8">
    <source>
        <dbReference type="Proteomes" id="UP000473826"/>
    </source>
</evidence>
<comment type="caution">
    <text evidence="7">The sequence shown here is derived from an EMBL/GenBank/DDBJ whole genome shotgun (WGS) entry which is preliminary data.</text>
</comment>
<comment type="cofactor">
    <cofactor evidence="1">
        <name>heme b</name>
        <dbReference type="ChEBI" id="CHEBI:60344"/>
    </cofactor>
</comment>
<proteinExistence type="predicted"/>
<accession>A0A7D8ZVG0</accession>
<evidence type="ECO:0000256" key="4">
    <source>
        <dbReference type="ARBA" id="ARBA00023004"/>
    </source>
</evidence>
<dbReference type="EMBL" id="QKWK01000003">
    <property type="protein sequence ID" value="TXT13137.1"/>
    <property type="molecule type" value="Genomic_DNA"/>
</dbReference>
<keyword evidence="2" id="KW-0349">Heme</keyword>
<evidence type="ECO:0000256" key="5">
    <source>
        <dbReference type="ARBA" id="ARBA00023239"/>
    </source>
</evidence>
<evidence type="ECO:0000256" key="2">
    <source>
        <dbReference type="ARBA" id="ARBA00022617"/>
    </source>
</evidence>
<dbReference type="GO" id="GO:0016829">
    <property type="term" value="F:lyase activity"/>
    <property type="evidence" value="ECO:0007669"/>
    <property type="project" value="UniProtKB-KW"/>
</dbReference>